<evidence type="ECO:0000313" key="2">
    <source>
        <dbReference type="Proteomes" id="UP000886689"/>
    </source>
</evidence>
<organism evidence="1 2">
    <name type="scientific">Candidatus Proximibacter danicus</name>
    <dbReference type="NCBI Taxonomy" id="2954365"/>
    <lineage>
        <taxon>Bacteria</taxon>
        <taxon>Pseudomonadati</taxon>
        <taxon>Pseudomonadota</taxon>
        <taxon>Betaproteobacteria</taxon>
        <taxon>Candidatus Proximibacter</taxon>
    </lineage>
</organism>
<gene>
    <name evidence="1" type="ORF">IPL58_05750</name>
</gene>
<dbReference type="AlphaFoldDB" id="A0A9D7JZT9"/>
<evidence type="ECO:0000313" key="1">
    <source>
        <dbReference type="EMBL" id="MBK8523653.1"/>
    </source>
</evidence>
<name>A0A9D7JZT9_9PROT</name>
<proteinExistence type="predicted"/>
<comment type="caution">
    <text evidence="1">The sequence shown here is derived from an EMBL/GenBank/DDBJ whole genome shotgun (WGS) entry which is preliminary data.</text>
</comment>
<dbReference type="Proteomes" id="UP000886689">
    <property type="component" value="Unassembled WGS sequence"/>
</dbReference>
<sequence>MTLHDGATLIEDEEAFRVRAKAAKTVFGDGVSPGEEYFGYFCFELAGGHRLLAELQRRLKEQIQFFTNMNRLLELPVMTFPHPRGGVVFINVANVVSLITAPGFTDYPKGALLAETE</sequence>
<protein>
    <submittedName>
        <fullName evidence="1">Uncharacterized protein</fullName>
    </submittedName>
</protein>
<accession>A0A9D7JZT9</accession>
<reference evidence="1" key="1">
    <citation type="submission" date="2020-10" db="EMBL/GenBank/DDBJ databases">
        <title>Connecting structure to function with the recovery of over 1000 high-quality activated sludge metagenome-assembled genomes encoding full-length rRNA genes using long-read sequencing.</title>
        <authorList>
            <person name="Singleton C.M."/>
            <person name="Petriglieri F."/>
            <person name="Kristensen J.M."/>
            <person name="Kirkegaard R.H."/>
            <person name="Michaelsen T.Y."/>
            <person name="Andersen M.H."/>
            <person name="Karst S.M."/>
            <person name="Dueholm M.S."/>
            <person name="Nielsen P.H."/>
            <person name="Albertsen M."/>
        </authorList>
    </citation>
    <scope>NUCLEOTIDE SEQUENCE</scope>
    <source>
        <strain evidence="1">Hirt_18-Q3-R61-65_BATAC.395</strain>
    </source>
</reference>
<dbReference type="EMBL" id="JADJUC010000004">
    <property type="protein sequence ID" value="MBK8523653.1"/>
    <property type="molecule type" value="Genomic_DNA"/>
</dbReference>